<feature type="region of interest" description="Disordered" evidence="9">
    <location>
        <begin position="2119"/>
        <end position="2160"/>
    </location>
</feature>
<dbReference type="Gene3D" id="3.40.50.300">
    <property type="entry name" value="P-loop containing nucleotide triphosphate hydrolases"/>
    <property type="match status" value="1"/>
</dbReference>
<evidence type="ECO:0000256" key="1">
    <source>
        <dbReference type="ARBA" id="ARBA00004123"/>
    </source>
</evidence>
<feature type="compositionally biased region" description="Basic and acidic residues" evidence="9">
    <location>
        <begin position="764"/>
        <end position="773"/>
    </location>
</feature>
<dbReference type="PANTHER" id="PTHR45797">
    <property type="entry name" value="RAD54-LIKE"/>
    <property type="match status" value="1"/>
</dbReference>
<dbReference type="Proteomes" id="UP001652700">
    <property type="component" value="Unplaced"/>
</dbReference>
<feature type="region of interest" description="Disordered" evidence="9">
    <location>
        <begin position="1005"/>
        <end position="1055"/>
    </location>
</feature>
<feature type="compositionally biased region" description="Basic and acidic residues" evidence="9">
    <location>
        <begin position="1012"/>
        <end position="1022"/>
    </location>
</feature>
<dbReference type="PROSITE" id="PS51192">
    <property type="entry name" value="HELICASE_ATP_BIND_1"/>
    <property type="match status" value="1"/>
</dbReference>
<feature type="region of interest" description="Disordered" evidence="9">
    <location>
        <begin position="1927"/>
        <end position="1947"/>
    </location>
</feature>
<evidence type="ECO:0000313" key="13">
    <source>
        <dbReference type="Proteomes" id="UP001652700"/>
    </source>
</evidence>
<feature type="domain" description="Helicase ATP-binding" evidence="10">
    <location>
        <begin position="1336"/>
        <end position="1527"/>
    </location>
</feature>
<feature type="region of interest" description="Disordered" evidence="9">
    <location>
        <begin position="693"/>
        <end position="802"/>
    </location>
</feature>
<comment type="similarity">
    <text evidence="2">Belongs to the SNF2/RAD54 helicase family.</text>
</comment>
<evidence type="ECO:0000256" key="6">
    <source>
        <dbReference type="ARBA" id="ARBA00022840"/>
    </source>
</evidence>
<dbReference type="CDD" id="cd18793">
    <property type="entry name" value="SF2_C_SNF"/>
    <property type="match status" value="1"/>
</dbReference>
<evidence type="ECO:0000256" key="3">
    <source>
        <dbReference type="ARBA" id="ARBA00022741"/>
    </source>
</evidence>
<evidence type="ECO:0008006" key="14">
    <source>
        <dbReference type="Google" id="ProtNLM"/>
    </source>
</evidence>
<dbReference type="InterPro" id="IPR044574">
    <property type="entry name" value="ARIP4-like"/>
</dbReference>
<feature type="region of interest" description="Disordered" evidence="9">
    <location>
        <begin position="1074"/>
        <end position="1215"/>
    </location>
</feature>
<dbReference type="EnsemblMetazoa" id="XM_050648593.1">
    <property type="protein sequence ID" value="XP_050504550.1"/>
    <property type="gene ID" value="LOC126883268"/>
</dbReference>
<reference evidence="12" key="1">
    <citation type="submission" date="2025-05" db="UniProtKB">
        <authorList>
            <consortium name="EnsemblMetazoa"/>
        </authorList>
    </citation>
    <scope>IDENTIFICATION</scope>
</reference>
<proteinExistence type="inferred from homology"/>
<dbReference type="SMART" id="SM00487">
    <property type="entry name" value="DEXDc"/>
    <property type="match status" value="1"/>
</dbReference>
<name>A0ABM5K2Y4_DIAVI</name>
<dbReference type="InterPro" id="IPR014001">
    <property type="entry name" value="Helicase_ATP-bd"/>
</dbReference>
<dbReference type="RefSeq" id="XP_050504550.1">
    <property type="nucleotide sequence ID" value="XM_050648593.1"/>
</dbReference>
<evidence type="ECO:0000256" key="9">
    <source>
        <dbReference type="SAM" id="MobiDB-lite"/>
    </source>
</evidence>
<dbReference type="PANTHER" id="PTHR45797:SF3">
    <property type="entry name" value="TRANSCRIPTIONAL REGULATOR ATRX HOMOLOG"/>
    <property type="match status" value="1"/>
</dbReference>
<keyword evidence="3" id="KW-0547">Nucleotide-binding</keyword>
<feature type="compositionally biased region" description="Basic and acidic residues" evidence="9">
    <location>
        <begin position="149"/>
        <end position="168"/>
    </location>
</feature>
<dbReference type="PROSITE" id="PS51194">
    <property type="entry name" value="HELICASE_CTER"/>
    <property type="match status" value="1"/>
</dbReference>
<keyword evidence="4" id="KW-0378">Hydrolase</keyword>
<sequence length="2330" mass="263971">MSQERKISELKGVFSETLKDLLTISLHTQNVCTELVSHLENENFSMISADAESLGNTLANILKMLKGNSTVFVDTLLSAFSSMNSQRPANFFAQMYSTLLECKHNAVINTDGRFSFAEYVDRDIQTDSNEEENKSNINMQAPIASTSKETNDRFSKEETTDNSTHIKKECDFENAASLNVSKSVEDLDETIPGRLSLNRQDTSDTTHTNESWMDTLQRSQDSSKKSNGRNSDENMVVLIKDDEEEPDGFYSVPTQKIVRKTSTPLPISKSLVKTNTLPVHVEMEDHNTESMQAIRTPKMVKNQNNLKQKNQNSISNVSNDQLHENLPSTSSCKSPEHQISDDIDDKTKEHYSNIDSIIDKVSTEDFEEIMKSPTNISDDIDDKSKKLDLNIDSVDKVSTEDFEKIMKSPTDLSDAIDGKTEERYLNIDSIDKVTTEDFEKIMKSPTNNKNKNLNKRRTTDELMNITSFEEYFDIKENSSIEIELDDKKEGKTSQACATDDENEAIVDDPVQSVQSPRTSLSEKDNVGDISKHSDDYYNVYSVETQPISSDEENERNSERQEEDNSSQKSPCDNLAANENENYIENDSSRSSNPQIDDSFDSDADLNVEGVPEEISNTTDAVIGGDNDEEVPEEISQATNKCFSDSDETDIEKTPVIKNSVQVQLNFDNFALENSNSRAESINSESSFDFINSECQEEETTGSNEISTQEVVHSAKGETQENNEISTHEAAPSTEGETQENNEISTTHEAAHSTEGETPGNNEISIHEAARSAEEETPGNNEISTDEPVDTAKDQQNENNEDTLMDVDLVEYLSDCEDENQGRNSSQDTICYYVKTDPDEPKTEGEATKSNIKEPDIGDELLELLSDQKFPDYMPNDDNIDKEDEEEANKVLDILNNDNPDNEGDEEEADKVLNLLNNDDSVLSDSIIDSDTELSLSDCNIFGNDKVLTVDSEEGDTSKDQKGDCYVLLERLPEKSLIKYKRSLNDNIDWLCDIDNLSNIKKTVLPKKRRRQSVKEVSAETRHLSSSSSDSDDGTDENSDTSSDTHSDNFRNSFNLDSDQLDKLDAAVAEAIRNNLEKGSEADSDSSSDSDESVNKEKKKKKTPEDANEKDRQKEPLSKEELAKKAWRNDALLRGKLSSSESNDSEADKKDKIKSKHKRYEDDTDFGISSDHLNTDSDSDNAVARLDEKLNKNQISPIKQNIPVSDSDSDSDSDVQYVSPIKKDNDEVDAFSPSQKGRRNIRSIQSDEILAVETQIAKKEELERIERLRGRNSKLLESLSQSTPTETEQHPPLILDVEEKTNKILVKVTPQLNKRLKPHQRKGVKFMWDSCYESLKRIKQHPGSGCILAHCMGLGKTFQVLALVHALFTHDEINAKHVLIVCPLSTVNNWRKEVKFVYKGLRDQDDIHVYTLHSRNDIKQKYDVVTKWHLQKKSILIMGYEAFETVTNHGKLDKNLSVQRKEKILEALVDPGPDLVVCDEGHLIKNKKAVRAQALNKIKTKRRIVLTGTPLQNNLVEYYHMVHFVKPNLLGTLSEFRTNFVNPITNGQYEDSTSYDISLMRKRTHVLHKLLGETVQRVEDTELEIYLPKMLDYAVFIQLHQLQCDLYNDYCNRHPPDEKKSASTFLSDVHMLQYIGAHPHLLNVIEASKNKKIKQQDVICEDDEIIDMGNWWKDKMPTDASEKLEYGHKMLVLKTIIEECEEVGDKLLVFSQKIIEMDLIEHFLAKIGTKGCRSWRKKVDYYRMDGTVKPEERSCICDRFNEKNSKVKLLLMSVKVGGLGLNLTAANRVVIMTVNWNPSYDTQSIFRTYRFGQTKEVYVYRLIALGAMEEKIYQRTVTKLAIAHRVIDKHQIDRHYKSMDLQELYACRPSADNERPTPNVPEDKMLAKLILQLPCIYKYHEHKALLIDRHEEKLTEDEMAAAWEDFKTSNKKEKDLPPPPSPQLLQNGVNMPTFEQAYNLGRSNLVQASTSWQHPNHMRPNSAHSKQMRPSPMHSNQRRPNPTNPNPTHPNPTHPNSTYLNRVDKNVNALIAAYMANDPQFLKKFEKKLRPSPEFEKLYKEMDKRANASTSRPTVHEEKRTNNNLIDKMPSVIVQNVSDDRPIIFHVVDDKDTPSTSAANVGFPSAVNRSSSTIATNSAGKPSTSAPNGRNQIRPNSFVKSTNNPFQEVYKQYQQITAKRKNQFEAPNIRKKIKMPVAAQSSTNAVVLDPRTVLPSRENMSNESEKRRLILSALKELGVSVTEERADKENEDQLNVSSAASKKTSTDNRDLNKNLKGNIVSFSSNGSNEVTDLTKDHEENFNSGQNSKRMTQNLNRREKTVTENDDVISLL</sequence>
<keyword evidence="5" id="KW-0347">Helicase</keyword>
<evidence type="ECO:0000256" key="4">
    <source>
        <dbReference type="ARBA" id="ARBA00022801"/>
    </source>
</evidence>
<feature type="compositionally biased region" description="Polar residues" evidence="9">
    <location>
        <begin position="576"/>
        <end position="595"/>
    </location>
</feature>
<keyword evidence="7" id="KW-0238">DNA-binding</keyword>
<dbReference type="InterPro" id="IPR001650">
    <property type="entry name" value="Helicase_C-like"/>
</dbReference>
<dbReference type="SMART" id="SM00490">
    <property type="entry name" value="HELICc"/>
    <property type="match status" value="1"/>
</dbReference>
<dbReference type="InterPro" id="IPR049730">
    <property type="entry name" value="SNF2/RAD54-like_C"/>
</dbReference>
<feature type="region of interest" description="Disordered" evidence="9">
    <location>
        <begin position="484"/>
        <end position="647"/>
    </location>
</feature>
<feature type="compositionally biased region" description="Polar residues" evidence="9">
    <location>
        <begin position="2252"/>
        <end position="2262"/>
    </location>
</feature>
<feature type="region of interest" description="Disordered" evidence="9">
    <location>
        <begin position="319"/>
        <end position="340"/>
    </location>
</feature>
<feature type="region of interest" description="Disordered" evidence="9">
    <location>
        <begin position="126"/>
        <end position="168"/>
    </location>
</feature>
<dbReference type="InterPro" id="IPR000330">
    <property type="entry name" value="SNF2_N"/>
</dbReference>
<feature type="compositionally biased region" description="Polar residues" evidence="9">
    <location>
        <begin position="2126"/>
        <end position="2160"/>
    </location>
</feature>
<evidence type="ECO:0000259" key="10">
    <source>
        <dbReference type="PROSITE" id="PS51192"/>
    </source>
</evidence>
<evidence type="ECO:0000256" key="2">
    <source>
        <dbReference type="ARBA" id="ARBA00007025"/>
    </source>
</evidence>
<dbReference type="SUPFAM" id="SSF52540">
    <property type="entry name" value="P-loop containing nucleoside triphosphate hydrolases"/>
    <property type="match status" value="2"/>
</dbReference>
<dbReference type="Pfam" id="PF00271">
    <property type="entry name" value="Helicase_C"/>
    <property type="match status" value="1"/>
</dbReference>
<dbReference type="InterPro" id="IPR027417">
    <property type="entry name" value="P-loop_NTPase"/>
</dbReference>
<feature type="region of interest" description="Disordered" evidence="9">
    <location>
        <begin position="191"/>
        <end position="234"/>
    </location>
</feature>
<dbReference type="GeneID" id="126883268"/>
<keyword evidence="6" id="KW-0067">ATP-binding</keyword>
<accession>A0ABM5K2Y4</accession>
<feature type="domain" description="Helicase C-terminal" evidence="11">
    <location>
        <begin position="1691"/>
        <end position="1859"/>
    </location>
</feature>
<feature type="compositionally biased region" description="Polar residues" evidence="9">
    <location>
        <begin position="2300"/>
        <end position="2313"/>
    </location>
</feature>
<feature type="compositionally biased region" description="Polar residues" evidence="9">
    <location>
        <begin position="700"/>
        <end position="710"/>
    </location>
</feature>
<evidence type="ECO:0000256" key="5">
    <source>
        <dbReference type="ARBA" id="ARBA00022806"/>
    </source>
</evidence>
<keyword evidence="8" id="KW-0539">Nucleus</keyword>
<feature type="compositionally biased region" description="Acidic residues" evidence="9">
    <location>
        <begin position="1029"/>
        <end position="1038"/>
    </location>
</feature>
<organism evidence="12 13">
    <name type="scientific">Diabrotica virgifera virgifera</name>
    <name type="common">western corn rootworm</name>
    <dbReference type="NCBI Taxonomy" id="50390"/>
    <lineage>
        <taxon>Eukaryota</taxon>
        <taxon>Metazoa</taxon>
        <taxon>Ecdysozoa</taxon>
        <taxon>Arthropoda</taxon>
        <taxon>Hexapoda</taxon>
        <taxon>Insecta</taxon>
        <taxon>Pterygota</taxon>
        <taxon>Neoptera</taxon>
        <taxon>Endopterygota</taxon>
        <taxon>Coleoptera</taxon>
        <taxon>Polyphaga</taxon>
        <taxon>Cucujiformia</taxon>
        <taxon>Chrysomeloidea</taxon>
        <taxon>Chrysomelidae</taxon>
        <taxon>Galerucinae</taxon>
        <taxon>Diabroticina</taxon>
        <taxon>Diabroticites</taxon>
        <taxon>Diabrotica</taxon>
    </lineage>
</organism>
<keyword evidence="13" id="KW-1185">Reference proteome</keyword>
<feature type="compositionally biased region" description="Polar residues" evidence="9">
    <location>
        <begin position="135"/>
        <end position="148"/>
    </location>
</feature>
<feature type="compositionally biased region" description="Polar residues" evidence="9">
    <location>
        <begin position="734"/>
        <end position="747"/>
    </location>
</feature>
<dbReference type="Pfam" id="PF00176">
    <property type="entry name" value="SNF2-rel_dom"/>
    <property type="match status" value="1"/>
</dbReference>
<feature type="compositionally biased region" description="Polar residues" evidence="9">
    <location>
        <begin position="1191"/>
        <end position="1203"/>
    </location>
</feature>
<feature type="compositionally biased region" description="Basic and acidic residues" evidence="9">
    <location>
        <begin position="520"/>
        <end position="535"/>
    </location>
</feature>
<feature type="compositionally biased region" description="Polar residues" evidence="9">
    <location>
        <begin position="319"/>
        <end position="333"/>
    </location>
</feature>
<feature type="compositionally biased region" description="Basic and acidic residues" evidence="9">
    <location>
        <begin position="1102"/>
        <end position="1132"/>
    </location>
</feature>
<feature type="compositionally biased region" description="Polar residues" evidence="9">
    <location>
        <begin position="197"/>
        <end position="220"/>
    </location>
</feature>
<feature type="compositionally biased region" description="Pro residues" evidence="9">
    <location>
        <begin position="2001"/>
        <end position="2012"/>
    </location>
</feature>
<feature type="region of interest" description="Disordered" evidence="9">
    <location>
        <begin position="2241"/>
        <end position="2330"/>
    </location>
</feature>
<feature type="compositionally biased region" description="Polar residues" evidence="9">
    <location>
        <begin position="2279"/>
        <end position="2290"/>
    </location>
</feature>
<feature type="compositionally biased region" description="Basic and acidic residues" evidence="9">
    <location>
        <begin position="2263"/>
        <end position="2272"/>
    </location>
</feature>
<evidence type="ECO:0000259" key="11">
    <source>
        <dbReference type="PROSITE" id="PS51194"/>
    </source>
</evidence>
<protein>
    <recommendedName>
        <fullName evidence="14">Transcriptional regulator ATRX-like</fullName>
    </recommendedName>
</protein>
<evidence type="ECO:0000256" key="8">
    <source>
        <dbReference type="ARBA" id="ARBA00023242"/>
    </source>
</evidence>
<comment type="subcellular location">
    <subcellularLocation>
        <location evidence="1">Nucleus</location>
    </subcellularLocation>
</comment>
<dbReference type="InterPro" id="IPR038718">
    <property type="entry name" value="SNF2-like_sf"/>
</dbReference>
<evidence type="ECO:0000313" key="12">
    <source>
        <dbReference type="EnsemblMetazoa" id="XP_050504550.1"/>
    </source>
</evidence>
<feature type="compositionally biased region" description="Acidic residues" evidence="9">
    <location>
        <begin position="1081"/>
        <end position="1091"/>
    </location>
</feature>
<feature type="region of interest" description="Disordered" evidence="9">
    <location>
        <begin position="1971"/>
        <end position="2019"/>
    </location>
</feature>
<evidence type="ECO:0000256" key="7">
    <source>
        <dbReference type="ARBA" id="ARBA00023125"/>
    </source>
</evidence>
<dbReference type="Gene3D" id="3.40.50.10810">
    <property type="entry name" value="Tandem AAA-ATPase domain"/>
    <property type="match status" value="1"/>
</dbReference>